<sequence>MALDKETKINIFFFKELMMEEIEVSSWATLDALKKAADIIDTVGDLHEAHQVSIFCVIEDDYLELCYTDSTTNYLRRYEDNEEFEEAIEERKEEIEEGLYSGQDYEDDEDDLEEELDFEEEPEDY</sequence>
<organism evidence="2 3">
    <name type="scientific">Candidatus Saccharicenans subterraneus</name>
    <dbReference type="NCBI Taxonomy" id="2508984"/>
    <lineage>
        <taxon>Bacteria</taxon>
        <taxon>Candidatus Aminicenantota</taxon>
        <taxon>Candidatus Aminicenantia</taxon>
        <taxon>Candidatus Aminicenantales</taxon>
        <taxon>Candidatus Saccharicenantaceae</taxon>
        <taxon>Candidatus Saccharicenans</taxon>
    </lineage>
</organism>
<comment type="caution">
    <text evidence="2">The sequence shown here is derived from an EMBL/GenBank/DDBJ whole genome shotgun (WGS) entry which is preliminary data.</text>
</comment>
<evidence type="ECO:0000256" key="1">
    <source>
        <dbReference type="SAM" id="MobiDB-lite"/>
    </source>
</evidence>
<gene>
    <name evidence="2" type="ORF">OP8BY_1414</name>
</gene>
<feature type="region of interest" description="Disordered" evidence="1">
    <location>
        <begin position="86"/>
        <end position="125"/>
    </location>
</feature>
<reference evidence="2 3" key="1">
    <citation type="submission" date="2018-08" db="EMBL/GenBank/DDBJ databases">
        <title>Genome analysis of the thermophilic bacterium of the candidate phylum Aminicenantes from deep subsurface aquifer revealed its physiology and ecological role.</title>
        <authorList>
            <person name="Kadnikov V.V."/>
            <person name="Mardanov A.V."/>
            <person name="Beletsky A.V."/>
            <person name="Karnachuk O.V."/>
            <person name="Ravin N.V."/>
        </authorList>
    </citation>
    <scope>NUCLEOTIDE SEQUENCE [LARGE SCALE GENOMIC DNA]</scope>
    <source>
        <strain evidence="2">BY38</strain>
    </source>
</reference>
<feature type="compositionally biased region" description="Acidic residues" evidence="1">
    <location>
        <begin position="104"/>
        <end position="125"/>
    </location>
</feature>
<accession>A0A3E2BJP1</accession>
<dbReference type="Proteomes" id="UP000257323">
    <property type="component" value="Unassembled WGS sequence"/>
</dbReference>
<proteinExistence type="predicted"/>
<evidence type="ECO:0000313" key="2">
    <source>
        <dbReference type="EMBL" id="RFT14904.1"/>
    </source>
</evidence>
<dbReference type="AlphaFoldDB" id="A0A3E2BJP1"/>
<protein>
    <submittedName>
        <fullName evidence="2">Uncharacterized protein</fullName>
    </submittedName>
</protein>
<dbReference type="EMBL" id="QUAH01000016">
    <property type="protein sequence ID" value="RFT14904.1"/>
    <property type="molecule type" value="Genomic_DNA"/>
</dbReference>
<name>A0A3E2BJP1_9BACT</name>
<evidence type="ECO:0000313" key="3">
    <source>
        <dbReference type="Proteomes" id="UP000257323"/>
    </source>
</evidence>